<reference evidence="4 5" key="1">
    <citation type="journal article" date="2015" name="Genome Announc.">
        <title>Draft Genome Sequence of Cyanobacterium Hassallia byssoidea Strain VB512170, Isolated from Monuments in India.</title>
        <authorList>
            <person name="Singh D."/>
            <person name="Chandrababunaidu M.M."/>
            <person name="Panda A."/>
            <person name="Sen D."/>
            <person name="Bhattacharyya S."/>
            <person name="Adhikary S.P."/>
            <person name="Tripathy S."/>
        </authorList>
    </citation>
    <scope>NUCLEOTIDE SEQUENCE [LARGE SCALE GENOMIC DNA]</scope>
    <source>
        <strain evidence="4 5">VB512170</strain>
    </source>
</reference>
<evidence type="ECO:0000256" key="2">
    <source>
        <dbReference type="ARBA" id="ARBA00023002"/>
    </source>
</evidence>
<evidence type="ECO:0000256" key="3">
    <source>
        <dbReference type="RuleBase" id="RU000363"/>
    </source>
</evidence>
<dbReference type="AlphaFoldDB" id="A0A846HDK5"/>
<evidence type="ECO:0000313" key="4">
    <source>
        <dbReference type="EMBL" id="NEU75386.1"/>
    </source>
</evidence>
<keyword evidence="2" id="KW-0560">Oxidoreductase</keyword>
<organism evidence="4 5">
    <name type="scientific">Hassallia byssoidea VB512170</name>
    <dbReference type="NCBI Taxonomy" id="1304833"/>
    <lineage>
        <taxon>Bacteria</taxon>
        <taxon>Bacillati</taxon>
        <taxon>Cyanobacteriota</taxon>
        <taxon>Cyanophyceae</taxon>
        <taxon>Nostocales</taxon>
        <taxon>Tolypothrichaceae</taxon>
        <taxon>Hassallia</taxon>
    </lineage>
</organism>
<comment type="caution">
    <text evidence="4">The sequence shown here is derived from an EMBL/GenBank/DDBJ whole genome shotgun (WGS) entry which is preliminary data.</text>
</comment>
<dbReference type="CDD" id="cd05233">
    <property type="entry name" value="SDR_c"/>
    <property type="match status" value="1"/>
</dbReference>
<dbReference type="RefSeq" id="WP_063842392.1">
    <property type="nucleotide sequence ID" value="NZ_JTCM02000067.1"/>
</dbReference>
<dbReference type="PRINTS" id="PR00081">
    <property type="entry name" value="GDHRDH"/>
</dbReference>
<dbReference type="PRINTS" id="PR00080">
    <property type="entry name" value="SDRFAMILY"/>
</dbReference>
<keyword evidence="5" id="KW-1185">Reference proteome</keyword>
<dbReference type="InterPro" id="IPR036291">
    <property type="entry name" value="NAD(P)-bd_dom_sf"/>
</dbReference>
<dbReference type="Pfam" id="PF00106">
    <property type="entry name" value="adh_short"/>
    <property type="match status" value="1"/>
</dbReference>
<dbReference type="GO" id="GO:0016491">
    <property type="term" value="F:oxidoreductase activity"/>
    <property type="evidence" value="ECO:0007669"/>
    <property type="project" value="UniProtKB-KW"/>
</dbReference>
<dbReference type="InterPro" id="IPR002347">
    <property type="entry name" value="SDR_fam"/>
</dbReference>
<accession>A0A846HDK5</accession>
<sequence>MIEQKVAVVTGASRGIGRTVAFGLIEDGFRLALVARSAENLQAVASEIAALDLHPDSQPLLFAIDITERDSVHKVVAEIDKVWGRIDLFFNNAGAWTEGTLDVSIDEFDRILSINLKAGFYFLQAVVPIMKRQGFGQIVNLVCITAKGAEPDWGVYSASKYAFFGLTEAIHFELIKHGIKVTAICPSWVDTNMAQQAATPYQPHDMIQKEDILNTIRWLLKMSPKAAIKEIVIDCMSEYVEGK</sequence>
<gene>
    <name evidence="4" type="ORF">PI95_023220</name>
</gene>
<dbReference type="GO" id="GO:0016020">
    <property type="term" value="C:membrane"/>
    <property type="evidence" value="ECO:0007669"/>
    <property type="project" value="TreeGrafter"/>
</dbReference>
<dbReference type="SUPFAM" id="SSF51735">
    <property type="entry name" value="NAD(P)-binding Rossmann-fold domains"/>
    <property type="match status" value="1"/>
</dbReference>
<dbReference type="PANTHER" id="PTHR44196:SF1">
    <property type="entry name" value="DEHYDROGENASE_REDUCTASE SDR FAMILY MEMBER 7B"/>
    <property type="match status" value="1"/>
</dbReference>
<dbReference type="Gene3D" id="3.40.50.720">
    <property type="entry name" value="NAD(P)-binding Rossmann-like Domain"/>
    <property type="match status" value="1"/>
</dbReference>
<protein>
    <submittedName>
        <fullName evidence="4">SDR family oxidoreductase</fullName>
    </submittedName>
</protein>
<name>A0A846HDK5_9CYAN</name>
<proteinExistence type="inferred from homology"/>
<dbReference type="Proteomes" id="UP000031549">
    <property type="component" value="Unassembled WGS sequence"/>
</dbReference>
<dbReference type="EMBL" id="JTCM02000067">
    <property type="protein sequence ID" value="NEU75386.1"/>
    <property type="molecule type" value="Genomic_DNA"/>
</dbReference>
<evidence type="ECO:0000256" key="1">
    <source>
        <dbReference type="ARBA" id="ARBA00006484"/>
    </source>
</evidence>
<evidence type="ECO:0000313" key="5">
    <source>
        <dbReference type="Proteomes" id="UP000031549"/>
    </source>
</evidence>
<dbReference type="PANTHER" id="PTHR44196">
    <property type="entry name" value="DEHYDROGENASE/REDUCTASE SDR FAMILY MEMBER 7B"/>
    <property type="match status" value="1"/>
</dbReference>
<comment type="similarity">
    <text evidence="1 3">Belongs to the short-chain dehydrogenases/reductases (SDR) family.</text>
</comment>